<dbReference type="InterPro" id="IPR025746">
    <property type="entry name" value="PilX_N_dom"/>
</dbReference>
<name>A0ABS6JCT7_9BACI</name>
<accession>A0ABS6JCT7</accession>
<proteinExistence type="predicted"/>
<dbReference type="RefSeq" id="WP_217064896.1">
    <property type="nucleotide sequence ID" value="NZ_JAHQCS010000056.1"/>
</dbReference>
<comment type="caution">
    <text evidence="4">The sequence shown here is derived from an EMBL/GenBank/DDBJ whole genome shotgun (WGS) entry which is preliminary data.</text>
</comment>
<dbReference type="Pfam" id="PF14341">
    <property type="entry name" value="PilX_N"/>
    <property type="match status" value="1"/>
</dbReference>
<organism evidence="4 5">
    <name type="scientific">Evansella tamaricis</name>
    <dbReference type="NCBI Taxonomy" id="2069301"/>
    <lineage>
        <taxon>Bacteria</taxon>
        <taxon>Bacillati</taxon>
        <taxon>Bacillota</taxon>
        <taxon>Bacilli</taxon>
        <taxon>Bacillales</taxon>
        <taxon>Bacillaceae</taxon>
        <taxon>Evansella</taxon>
    </lineage>
</organism>
<evidence type="ECO:0000313" key="4">
    <source>
        <dbReference type="EMBL" id="MBU9711009.1"/>
    </source>
</evidence>
<keyword evidence="2" id="KW-1133">Transmembrane helix</keyword>
<keyword evidence="2" id="KW-0472">Membrane</keyword>
<keyword evidence="2" id="KW-0812">Transmembrane</keyword>
<evidence type="ECO:0000256" key="1">
    <source>
        <dbReference type="SAM" id="MobiDB-lite"/>
    </source>
</evidence>
<keyword evidence="5" id="KW-1185">Reference proteome</keyword>
<feature type="region of interest" description="Disordered" evidence="1">
    <location>
        <begin position="460"/>
        <end position="486"/>
    </location>
</feature>
<dbReference type="EMBL" id="JAHQCS010000056">
    <property type="protein sequence ID" value="MBU9711009.1"/>
    <property type="molecule type" value="Genomic_DNA"/>
</dbReference>
<feature type="domain" description="Type 4 fimbrial biogenesis protein PilX N-terminal" evidence="3">
    <location>
        <begin position="15"/>
        <end position="64"/>
    </location>
</feature>
<reference evidence="4 5" key="1">
    <citation type="submission" date="2021-06" db="EMBL/GenBank/DDBJ databases">
        <title>Bacillus sp. RD4P76, an endophyte from a halophyte.</title>
        <authorList>
            <person name="Sun J.-Q."/>
        </authorList>
    </citation>
    <scope>NUCLEOTIDE SEQUENCE [LARGE SCALE GENOMIC DNA]</scope>
    <source>
        <strain evidence="4 5">CGMCC 1.15917</strain>
    </source>
</reference>
<sequence length="486" mass="52582">MKCLLNVKNQLNNERGITFIIVLIVIVVLTVLGVSLMAATATNVKQSTGERDHQAVYYIAESGVNVKVAEVKTIIESVYDSTSNANDFFNEIESQFKLNVEDDLENISFQESFNNPPRVSVSINKYPNQIGDQRKYVITSNGTIGNRNRTLSSEFTVEWLPKASGPLTNIPGEMAIFGAEKLVVNGEIAGNVYTNSTSDNSVTFGWDGRISNKLYIGPGGNKDSIISKPNEFNHIPSEKIADLQGELKFNDPVFPTFPELSTPSNGGGINSGILKLTPWNNSYQSSYTMTNNISLNELNSEGDTKITIGSGERNLRLKRLIINNGKLEIEGTGTLNIYIEDQFTITGGGQLRQGINNRVNIFYGGTNKLTIGNGTGITASIFSHTADLEFSGGTSIVGHIISLGSEIKITGGSDNTSSLIYAPQSKVIIDGGAQSGSVVSKQFEINNAKVTYEDIPEEEYAPFFPGTGGGSNSLTDLLDTTPIREK</sequence>
<evidence type="ECO:0000259" key="3">
    <source>
        <dbReference type="Pfam" id="PF14341"/>
    </source>
</evidence>
<gene>
    <name evidence="4" type="ORF">KS419_04570</name>
</gene>
<evidence type="ECO:0000256" key="2">
    <source>
        <dbReference type="SAM" id="Phobius"/>
    </source>
</evidence>
<feature type="transmembrane region" description="Helical" evidence="2">
    <location>
        <begin position="16"/>
        <end position="38"/>
    </location>
</feature>
<evidence type="ECO:0000313" key="5">
    <source>
        <dbReference type="Proteomes" id="UP000784880"/>
    </source>
</evidence>
<protein>
    <recommendedName>
        <fullName evidence="3">Type 4 fimbrial biogenesis protein PilX N-terminal domain-containing protein</fullName>
    </recommendedName>
</protein>
<dbReference type="Proteomes" id="UP000784880">
    <property type="component" value="Unassembled WGS sequence"/>
</dbReference>